<feature type="active site" description="Proton acceptor" evidence="8">
    <location>
        <position position="272"/>
    </location>
</feature>
<evidence type="ECO:0000256" key="2">
    <source>
        <dbReference type="ARBA" id="ARBA00022603"/>
    </source>
</evidence>
<dbReference type="FunFam" id="3.40.50.150:FF:000061">
    <property type="entry name" value="Caffeic acid O-methyltransferase"/>
    <property type="match status" value="1"/>
</dbReference>
<dbReference type="Proteomes" id="UP000187406">
    <property type="component" value="Unassembled WGS sequence"/>
</dbReference>
<organism evidence="12 13">
    <name type="scientific">Cephalotus follicularis</name>
    <name type="common">Albany pitcher plant</name>
    <dbReference type="NCBI Taxonomy" id="3775"/>
    <lineage>
        <taxon>Eukaryota</taxon>
        <taxon>Viridiplantae</taxon>
        <taxon>Streptophyta</taxon>
        <taxon>Embryophyta</taxon>
        <taxon>Tracheophyta</taxon>
        <taxon>Spermatophyta</taxon>
        <taxon>Magnoliopsida</taxon>
        <taxon>eudicotyledons</taxon>
        <taxon>Gunneridae</taxon>
        <taxon>Pentapetalae</taxon>
        <taxon>rosids</taxon>
        <taxon>fabids</taxon>
        <taxon>Oxalidales</taxon>
        <taxon>Cephalotaceae</taxon>
        <taxon>Cephalotus</taxon>
    </lineage>
</organism>
<keyword evidence="2" id="KW-0489">Methyltransferase</keyword>
<evidence type="ECO:0000256" key="8">
    <source>
        <dbReference type="PIRSR" id="PIRSR005739-1"/>
    </source>
</evidence>
<dbReference type="PIRSF" id="PIRSF005739">
    <property type="entry name" value="O-mtase"/>
    <property type="match status" value="1"/>
</dbReference>
<dbReference type="GO" id="GO:0046983">
    <property type="term" value="F:protein dimerization activity"/>
    <property type="evidence" value="ECO:0007669"/>
    <property type="project" value="InterPro"/>
</dbReference>
<dbReference type="EC" id="2.1.1.68" evidence="6"/>
<comment type="function">
    <text evidence="7">Catalyzes the conversion of caffeic acid to ferulic acid and of 5-hydroxyferulic acid to sinapic acid. The resulting products may subsequently be converted to the corresponding alcohols that are incorporated into lignins.</text>
</comment>
<evidence type="ECO:0000256" key="3">
    <source>
        <dbReference type="ARBA" id="ARBA00022679"/>
    </source>
</evidence>
<feature type="compositionally biased region" description="Polar residues" evidence="9">
    <location>
        <begin position="1"/>
        <end position="13"/>
    </location>
</feature>
<accession>A0A1Q3CND8</accession>
<dbReference type="InterPro" id="IPR016461">
    <property type="entry name" value="COMT-like"/>
</dbReference>
<evidence type="ECO:0000256" key="5">
    <source>
        <dbReference type="ARBA" id="ARBA00022733"/>
    </source>
</evidence>
<comment type="caution">
    <text evidence="12">The sequence shown here is derived from an EMBL/GenBank/DDBJ whole genome shotgun (WGS) entry which is preliminary data.</text>
</comment>
<evidence type="ECO:0000259" key="10">
    <source>
        <dbReference type="Pfam" id="PF00891"/>
    </source>
</evidence>
<keyword evidence="13" id="KW-1185">Reference proteome</keyword>
<dbReference type="STRING" id="3775.A0A1Q3CND8"/>
<sequence length="369" mass="40693">MGNPQQTNPNSMTQDHDQEQEVSKPAIRLTNAVVLPMVLKSALELNLLDTISAAGDGAFLSPSELASQLSTKNPDAAIVLDRMLRLLASYDILKCSLRTGEDGGVERSYGAGPLCKFFARNQDGGSVADMFLFLHDKVMIESWYHWNDAVLEGGIPFNRAHGMSLFEYPGQDQRFNRLLNQAMSSFSTFTLKKLLDVYKGFDGTKVLVDVGGNSGITLHAITSKYPGIKGINFDLPHVLADAPNYSGVEHLQGDMFVSVPKGDTIFIKNIFHDWSDEHCVTILKNCWEALPYNGKVVNVECHLPVVPENNVTSHTAFSIDLYMFALTPGGKERTQEEFEALAAKSGFGYEVICSAYGFRVAEFHKKARA</sequence>
<dbReference type="SUPFAM" id="SSF46785">
    <property type="entry name" value="Winged helix' DNA-binding domain"/>
    <property type="match status" value="1"/>
</dbReference>
<dbReference type="PROSITE" id="PS51683">
    <property type="entry name" value="SAM_OMT_II"/>
    <property type="match status" value="1"/>
</dbReference>
<dbReference type="GO" id="GO:0032259">
    <property type="term" value="P:methylation"/>
    <property type="evidence" value="ECO:0007669"/>
    <property type="project" value="UniProtKB-KW"/>
</dbReference>
<protein>
    <recommendedName>
        <fullName evidence="6">caffeate O-methyltransferase</fullName>
        <ecNumber evidence="6">2.1.1.68</ecNumber>
    </recommendedName>
</protein>
<evidence type="ECO:0000313" key="12">
    <source>
        <dbReference type="EMBL" id="GAV81578.1"/>
    </source>
</evidence>
<evidence type="ECO:0000256" key="7">
    <source>
        <dbReference type="ARBA" id="ARBA00045231"/>
    </source>
</evidence>
<keyword evidence="5" id="KW-0438">Lignin biosynthesis</keyword>
<feature type="domain" description="O-methyltransferase C-terminal" evidence="10">
    <location>
        <begin position="143"/>
        <end position="347"/>
    </location>
</feature>
<evidence type="ECO:0000259" key="11">
    <source>
        <dbReference type="Pfam" id="PF08100"/>
    </source>
</evidence>
<keyword evidence="3" id="KW-0808">Transferase</keyword>
<evidence type="ECO:0000256" key="9">
    <source>
        <dbReference type="SAM" id="MobiDB-lite"/>
    </source>
</evidence>
<dbReference type="InterPro" id="IPR012967">
    <property type="entry name" value="COMT_dimerisation"/>
</dbReference>
<proteinExistence type="predicted"/>
<dbReference type="GO" id="GO:0009809">
    <property type="term" value="P:lignin biosynthetic process"/>
    <property type="evidence" value="ECO:0007669"/>
    <property type="project" value="UniProtKB-KW"/>
</dbReference>
<dbReference type="EMBL" id="BDDD01002436">
    <property type="protein sequence ID" value="GAV81578.1"/>
    <property type="molecule type" value="Genomic_DNA"/>
</dbReference>
<dbReference type="InterPro" id="IPR036390">
    <property type="entry name" value="WH_DNA-bd_sf"/>
</dbReference>
<dbReference type="AlphaFoldDB" id="A0A1Q3CND8"/>
<dbReference type="Pfam" id="PF08100">
    <property type="entry name" value="Dimerisation"/>
    <property type="match status" value="1"/>
</dbReference>
<dbReference type="GO" id="GO:0047763">
    <property type="term" value="F:caffeate O-methyltransferase activity"/>
    <property type="evidence" value="ECO:0007669"/>
    <property type="project" value="UniProtKB-EC"/>
</dbReference>
<dbReference type="Gene3D" id="1.10.10.10">
    <property type="entry name" value="Winged helix-like DNA-binding domain superfamily/Winged helix DNA-binding domain"/>
    <property type="match status" value="1"/>
</dbReference>
<evidence type="ECO:0000256" key="4">
    <source>
        <dbReference type="ARBA" id="ARBA00022691"/>
    </source>
</evidence>
<evidence type="ECO:0000256" key="1">
    <source>
        <dbReference type="ARBA" id="ARBA00004928"/>
    </source>
</evidence>
<dbReference type="FunFam" id="1.10.10.10:FF:000357">
    <property type="entry name" value="Caffeic acid 3-O-methyltransferase"/>
    <property type="match status" value="1"/>
</dbReference>
<keyword evidence="4" id="KW-0949">S-adenosyl-L-methionine</keyword>
<dbReference type="PANTHER" id="PTHR11746">
    <property type="entry name" value="O-METHYLTRANSFERASE"/>
    <property type="match status" value="1"/>
</dbReference>
<dbReference type="InterPro" id="IPR036388">
    <property type="entry name" value="WH-like_DNA-bd_sf"/>
</dbReference>
<dbReference type="InParanoid" id="A0A1Q3CND8"/>
<dbReference type="InterPro" id="IPR029063">
    <property type="entry name" value="SAM-dependent_MTases_sf"/>
</dbReference>
<comment type="pathway">
    <text evidence="1">Aromatic compound metabolism; phenylpropanoid biosynthesis.</text>
</comment>
<name>A0A1Q3CND8_CEPFO</name>
<feature type="domain" description="O-methyltransferase dimerisation" evidence="11">
    <location>
        <begin position="28"/>
        <end position="120"/>
    </location>
</feature>
<dbReference type="Pfam" id="PF00891">
    <property type="entry name" value="Methyltransf_2"/>
    <property type="match status" value="1"/>
</dbReference>
<evidence type="ECO:0000313" key="13">
    <source>
        <dbReference type="Proteomes" id="UP000187406"/>
    </source>
</evidence>
<gene>
    <name evidence="12" type="ORF">CFOL_v3_25032</name>
</gene>
<evidence type="ECO:0000256" key="6">
    <source>
        <dbReference type="ARBA" id="ARBA00039011"/>
    </source>
</evidence>
<dbReference type="OrthoDB" id="1606438at2759"/>
<reference evidence="13" key="1">
    <citation type="submission" date="2016-04" db="EMBL/GenBank/DDBJ databases">
        <title>Cephalotus genome sequencing.</title>
        <authorList>
            <person name="Fukushima K."/>
            <person name="Hasebe M."/>
            <person name="Fang X."/>
        </authorList>
    </citation>
    <scope>NUCLEOTIDE SEQUENCE [LARGE SCALE GENOMIC DNA]</scope>
    <source>
        <strain evidence="13">cv. St1</strain>
    </source>
</reference>
<dbReference type="InterPro" id="IPR001077">
    <property type="entry name" value="COMT_C"/>
</dbReference>
<dbReference type="Gene3D" id="3.40.50.150">
    <property type="entry name" value="Vaccinia Virus protein VP39"/>
    <property type="match status" value="1"/>
</dbReference>
<dbReference type="SUPFAM" id="SSF53335">
    <property type="entry name" value="S-adenosyl-L-methionine-dependent methyltransferases"/>
    <property type="match status" value="1"/>
</dbReference>
<feature type="region of interest" description="Disordered" evidence="9">
    <location>
        <begin position="1"/>
        <end position="22"/>
    </location>
</feature>